<dbReference type="CDD" id="cd09272">
    <property type="entry name" value="RNase_HI_RT_Ty1"/>
    <property type="match status" value="1"/>
</dbReference>
<sequence length="125" mass="13958">MGSEQLAIFELSEYRSGKSVANAAAELNWLCYLLTDLGVQLPYCPVLYCDNVGATQLCSNPVFHSRMKHVAIDYHFIRDQVQNGILRVVHVSSADQLADALTKPLHRIRFQDLKSKIGLLSRAPS</sequence>
<name>A0A2N9EXT6_FAGSY</name>
<protein>
    <recommendedName>
        <fullName evidence="2">Reverse transcriptase Ty1/copia-type domain-containing protein</fullName>
    </recommendedName>
</protein>
<evidence type="ECO:0008006" key="2">
    <source>
        <dbReference type="Google" id="ProtNLM"/>
    </source>
</evidence>
<reference evidence="1" key="1">
    <citation type="submission" date="2018-02" db="EMBL/GenBank/DDBJ databases">
        <authorList>
            <person name="Cohen D.B."/>
            <person name="Kent A.D."/>
        </authorList>
    </citation>
    <scope>NUCLEOTIDE SEQUENCE</scope>
</reference>
<dbReference type="AlphaFoldDB" id="A0A2N9EXT6"/>
<organism evidence="1">
    <name type="scientific">Fagus sylvatica</name>
    <name type="common">Beechnut</name>
    <dbReference type="NCBI Taxonomy" id="28930"/>
    <lineage>
        <taxon>Eukaryota</taxon>
        <taxon>Viridiplantae</taxon>
        <taxon>Streptophyta</taxon>
        <taxon>Embryophyta</taxon>
        <taxon>Tracheophyta</taxon>
        <taxon>Spermatophyta</taxon>
        <taxon>Magnoliopsida</taxon>
        <taxon>eudicotyledons</taxon>
        <taxon>Gunneridae</taxon>
        <taxon>Pentapetalae</taxon>
        <taxon>rosids</taxon>
        <taxon>fabids</taxon>
        <taxon>Fagales</taxon>
        <taxon>Fagaceae</taxon>
        <taxon>Fagus</taxon>
    </lineage>
</organism>
<dbReference type="EMBL" id="OIVN01000391">
    <property type="protein sequence ID" value="SPC79461.1"/>
    <property type="molecule type" value="Genomic_DNA"/>
</dbReference>
<evidence type="ECO:0000313" key="1">
    <source>
        <dbReference type="EMBL" id="SPC79461.1"/>
    </source>
</evidence>
<gene>
    <name evidence="1" type="ORF">FSB_LOCUS7343</name>
</gene>
<proteinExistence type="predicted"/>
<dbReference type="PANTHER" id="PTHR11439">
    <property type="entry name" value="GAG-POL-RELATED RETROTRANSPOSON"/>
    <property type="match status" value="1"/>
</dbReference>
<dbReference type="PANTHER" id="PTHR11439:SF455">
    <property type="entry name" value="RLK (RECEPTOR-LIKE PROTEIN KINASE) 8, PUTATIVE-RELATED"/>
    <property type="match status" value="1"/>
</dbReference>
<accession>A0A2N9EXT6</accession>